<dbReference type="Gene3D" id="1.10.10.10">
    <property type="entry name" value="Winged helix-like DNA-binding domain superfamily/Winged helix DNA-binding domain"/>
    <property type="match status" value="1"/>
</dbReference>
<name>A0ABN3DQF0_9MICO</name>
<keyword evidence="2" id="KW-0238">DNA-binding</keyword>
<dbReference type="RefSeq" id="WP_259481248.1">
    <property type="nucleotide sequence ID" value="NZ_BAAAQY010000007.1"/>
</dbReference>
<dbReference type="Pfam" id="PF01380">
    <property type="entry name" value="SIS"/>
    <property type="match status" value="1"/>
</dbReference>
<dbReference type="Gene3D" id="3.40.50.10490">
    <property type="entry name" value="Glucose-6-phosphate isomerase like protein, domain 1"/>
    <property type="match status" value="1"/>
</dbReference>
<reference evidence="6 7" key="1">
    <citation type="journal article" date="2019" name="Int. J. Syst. Evol. Microbiol.">
        <title>The Global Catalogue of Microorganisms (GCM) 10K type strain sequencing project: providing services to taxonomists for standard genome sequencing and annotation.</title>
        <authorList>
            <consortium name="The Broad Institute Genomics Platform"/>
            <consortium name="The Broad Institute Genome Sequencing Center for Infectious Disease"/>
            <person name="Wu L."/>
            <person name="Ma J."/>
        </authorList>
    </citation>
    <scope>NUCLEOTIDE SEQUENCE [LARGE SCALE GENOMIC DNA]</scope>
    <source>
        <strain evidence="6 7">JCM 16117</strain>
    </source>
</reference>
<dbReference type="InterPro" id="IPR001347">
    <property type="entry name" value="SIS_dom"/>
</dbReference>
<dbReference type="Proteomes" id="UP001500929">
    <property type="component" value="Unassembled WGS sequence"/>
</dbReference>
<evidence type="ECO:0000256" key="3">
    <source>
        <dbReference type="ARBA" id="ARBA00023163"/>
    </source>
</evidence>
<comment type="caution">
    <text evidence="6">The sequence shown here is derived from an EMBL/GenBank/DDBJ whole genome shotgun (WGS) entry which is preliminary data.</text>
</comment>
<dbReference type="EMBL" id="BAAAQY010000007">
    <property type="protein sequence ID" value="GAA2238470.1"/>
    <property type="molecule type" value="Genomic_DNA"/>
</dbReference>
<dbReference type="InterPro" id="IPR047640">
    <property type="entry name" value="RpiR-like"/>
</dbReference>
<sequence>MATNESDIFVKARFVYASLPKAERGAADLLFDDGKAAAGYTLAEYAMRAGTSESSVIRFCRRIGAAGYAEFTELLQHASEAPNGHGAYRIAASDSVKTAFEKVARNYNDTLTDTLALYTPEYERALAAIRDARIVHFFGIGDAHLVCQAAQMKFTRVGKQSTAYSDSALMLATGSLAEPVDVIVAVSFSGQSRVLTNAVRLAKQNGATVVAILHNEKSTLGKLADISLFTATTDLTPTHDEIARRIAEHAIVDTLYMAMISQDSEIYGPRGEQSLSAIEAYK</sequence>
<organism evidence="6 7">
    <name type="scientific">Herbiconiux moechotypicola</name>
    <dbReference type="NCBI Taxonomy" id="637393"/>
    <lineage>
        <taxon>Bacteria</taxon>
        <taxon>Bacillati</taxon>
        <taxon>Actinomycetota</taxon>
        <taxon>Actinomycetes</taxon>
        <taxon>Micrococcales</taxon>
        <taxon>Microbacteriaceae</taxon>
        <taxon>Herbiconiux</taxon>
    </lineage>
</organism>
<keyword evidence="7" id="KW-1185">Reference proteome</keyword>
<evidence type="ECO:0000256" key="2">
    <source>
        <dbReference type="ARBA" id="ARBA00023125"/>
    </source>
</evidence>
<evidence type="ECO:0000259" key="5">
    <source>
        <dbReference type="PROSITE" id="PS51464"/>
    </source>
</evidence>
<dbReference type="PANTHER" id="PTHR30514">
    <property type="entry name" value="GLUCOKINASE"/>
    <property type="match status" value="1"/>
</dbReference>
<keyword evidence="3" id="KW-0804">Transcription</keyword>
<dbReference type="InterPro" id="IPR036388">
    <property type="entry name" value="WH-like_DNA-bd_sf"/>
</dbReference>
<feature type="domain" description="HTH rpiR-type" evidence="4">
    <location>
        <begin position="6"/>
        <end position="82"/>
    </location>
</feature>
<dbReference type="InterPro" id="IPR000281">
    <property type="entry name" value="HTH_RpiR"/>
</dbReference>
<dbReference type="CDD" id="cd05013">
    <property type="entry name" value="SIS_RpiR"/>
    <property type="match status" value="1"/>
</dbReference>
<feature type="domain" description="SIS" evidence="5">
    <location>
        <begin position="125"/>
        <end position="265"/>
    </location>
</feature>
<dbReference type="Pfam" id="PF01418">
    <property type="entry name" value="HTH_6"/>
    <property type="match status" value="1"/>
</dbReference>
<dbReference type="SUPFAM" id="SSF53697">
    <property type="entry name" value="SIS domain"/>
    <property type="match status" value="1"/>
</dbReference>
<dbReference type="PROSITE" id="PS51071">
    <property type="entry name" value="HTH_RPIR"/>
    <property type="match status" value="1"/>
</dbReference>
<dbReference type="PROSITE" id="PS51464">
    <property type="entry name" value="SIS"/>
    <property type="match status" value="1"/>
</dbReference>
<evidence type="ECO:0000313" key="7">
    <source>
        <dbReference type="Proteomes" id="UP001500929"/>
    </source>
</evidence>
<evidence type="ECO:0000259" key="4">
    <source>
        <dbReference type="PROSITE" id="PS51071"/>
    </source>
</evidence>
<dbReference type="InterPro" id="IPR035472">
    <property type="entry name" value="RpiR-like_SIS"/>
</dbReference>
<evidence type="ECO:0000313" key="6">
    <source>
        <dbReference type="EMBL" id="GAA2238470.1"/>
    </source>
</evidence>
<dbReference type="PANTHER" id="PTHR30514:SF1">
    <property type="entry name" value="HTH-TYPE TRANSCRIPTIONAL REGULATOR HEXR-RELATED"/>
    <property type="match status" value="1"/>
</dbReference>
<keyword evidence="1" id="KW-0805">Transcription regulation</keyword>
<dbReference type="SUPFAM" id="SSF46689">
    <property type="entry name" value="Homeodomain-like"/>
    <property type="match status" value="1"/>
</dbReference>
<gene>
    <name evidence="6" type="ORF">GCM10009851_24340</name>
</gene>
<proteinExistence type="predicted"/>
<protein>
    <submittedName>
        <fullName evidence="6">MurR/RpiR family transcriptional regulator</fullName>
    </submittedName>
</protein>
<dbReference type="InterPro" id="IPR046348">
    <property type="entry name" value="SIS_dom_sf"/>
</dbReference>
<evidence type="ECO:0000256" key="1">
    <source>
        <dbReference type="ARBA" id="ARBA00023015"/>
    </source>
</evidence>
<dbReference type="InterPro" id="IPR009057">
    <property type="entry name" value="Homeodomain-like_sf"/>
</dbReference>
<accession>A0ABN3DQF0</accession>